<dbReference type="PANTHER" id="PTHR12943:SF7">
    <property type="entry name" value="HOMOCYSTEINE-RESPONSIVE ENDOPLASMIC RETICULUM-RESIDENT UBIQUITIN-LIKE DOMAIN MEMBER 1 PROTEIN"/>
    <property type="match status" value="1"/>
</dbReference>
<feature type="region of interest" description="Disordered" evidence="6">
    <location>
        <begin position="60"/>
        <end position="102"/>
    </location>
</feature>
<evidence type="ECO:0000259" key="8">
    <source>
        <dbReference type="PROSITE" id="PS50053"/>
    </source>
</evidence>
<dbReference type="PANTHER" id="PTHR12943">
    <property type="entry name" value="HOMOCYSTEINE-RESPONSIVE ENDOPLASMIC RETICULUM-RESIDENT UNIQUITIN-LIKE DOMAIN HERPUD PROTEIN FAMILY MEMBER"/>
    <property type="match status" value="1"/>
</dbReference>
<keyword evidence="5" id="KW-0834">Unfolded protein response</keyword>
<feature type="domain" description="Ubiquitin-like" evidence="8">
    <location>
        <begin position="1"/>
        <end position="39"/>
    </location>
</feature>
<dbReference type="Proteomes" id="UP001228049">
    <property type="component" value="Unassembled WGS sequence"/>
</dbReference>
<reference evidence="9" key="1">
    <citation type="submission" date="2023-04" db="EMBL/GenBank/DDBJ databases">
        <title>Chromosome-level genome of Chaenocephalus aceratus.</title>
        <authorList>
            <person name="Park H."/>
        </authorList>
    </citation>
    <scope>NUCLEOTIDE SEQUENCE</scope>
    <source>
        <strain evidence="9">DE</strain>
        <tissue evidence="9">Muscle</tissue>
    </source>
</reference>
<name>A0AAD9FGY0_DISEL</name>
<feature type="transmembrane region" description="Helical" evidence="7">
    <location>
        <begin position="254"/>
        <end position="274"/>
    </location>
</feature>
<dbReference type="GO" id="GO:0005789">
    <property type="term" value="C:endoplasmic reticulum membrane"/>
    <property type="evidence" value="ECO:0007669"/>
    <property type="project" value="TreeGrafter"/>
</dbReference>
<dbReference type="SUPFAM" id="SSF54236">
    <property type="entry name" value="Ubiquitin-like"/>
    <property type="match status" value="1"/>
</dbReference>
<evidence type="ECO:0000256" key="7">
    <source>
        <dbReference type="SAM" id="Phobius"/>
    </source>
</evidence>
<dbReference type="EMBL" id="JASDAP010000006">
    <property type="protein sequence ID" value="KAK1901399.1"/>
    <property type="molecule type" value="Genomic_DNA"/>
</dbReference>
<evidence type="ECO:0000256" key="4">
    <source>
        <dbReference type="ARBA" id="ARBA00023136"/>
    </source>
</evidence>
<keyword evidence="2 7" id="KW-0812">Transmembrane</keyword>
<protein>
    <submittedName>
        <fullName evidence="9">Homocysteine-responsive endoplasmic reticulum-resident ubiquitin-like domain member 1 protein</fullName>
    </submittedName>
</protein>
<proteinExistence type="predicted"/>
<evidence type="ECO:0000313" key="10">
    <source>
        <dbReference type="Proteomes" id="UP001228049"/>
    </source>
</evidence>
<dbReference type="InterPro" id="IPR029071">
    <property type="entry name" value="Ubiquitin-like_domsf"/>
</dbReference>
<keyword evidence="10" id="KW-1185">Reference proteome</keyword>
<feature type="compositionally biased region" description="Polar residues" evidence="6">
    <location>
        <begin position="292"/>
        <end position="302"/>
    </location>
</feature>
<dbReference type="GO" id="GO:0032469">
    <property type="term" value="P:endoplasmic reticulum calcium ion homeostasis"/>
    <property type="evidence" value="ECO:0007669"/>
    <property type="project" value="TreeGrafter"/>
</dbReference>
<evidence type="ECO:0000256" key="3">
    <source>
        <dbReference type="ARBA" id="ARBA00022989"/>
    </source>
</evidence>
<dbReference type="InterPro" id="IPR039751">
    <property type="entry name" value="HERPUD1/2"/>
</dbReference>
<keyword evidence="4 7" id="KW-0472">Membrane</keyword>
<comment type="subcellular location">
    <subcellularLocation>
        <location evidence="1">Membrane</location>
    </subcellularLocation>
</comment>
<evidence type="ECO:0000256" key="2">
    <source>
        <dbReference type="ARBA" id="ARBA00022692"/>
    </source>
</evidence>
<comment type="caution">
    <text evidence="9">The sequence shown here is derived from an EMBL/GenBank/DDBJ whole genome shotgun (WGS) entry which is preliminary data.</text>
</comment>
<dbReference type="InterPro" id="IPR000626">
    <property type="entry name" value="Ubiquitin-like_dom"/>
</dbReference>
<dbReference type="GO" id="GO:0030968">
    <property type="term" value="P:endoplasmic reticulum unfolded protein response"/>
    <property type="evidence" value="ECO:0007669"/>
    <property type="project" value="TreeGrafter"/>
</dbReference>
<dbReference type="AlphaFoldDB" id="A0AAD9FGY0"/>
<evidence type="ECO:0000256" key="6">
    <source>
        <dbReference type="SAM" id="MobiDB-lite"/>
    </source>
</evidence>
<sequence>MDDLKRHLSIVYTTRPATSDQRLIYGGKLLPDHLPIKDLFRQTDSFPTLHLVCATRTLAQGPLGARPKTKETEQPGPPRPQAGSGPPTAAAHTPAPLSPPAWPAAPVPPQMLQPAFPTYSLYSPQQLMWLQHVYARQYYMQYHAALAAAGTLPSAPATTIGQYPPVPAHQVPVPAPLANQNPIENLPANQNPVQDGAFINPGEANQNMRMNAQGGPVMEDEDDVERDWLDWMYSAARFGVLLMIVYFNSNLSRFLLVMSTLLLMYLHTVGWFPFRRRAQVQGPNPLQPPEVQHNQQNENRNPNAGEEPADRQREELPLKRAVMWTAWVFLKTFFSSLIPEVAQGMAN</sequence>
<feature type="compositionally biased region" description="Low complexity" evidence="6">
    <location>
        <begin position="82"/>
        <end position="95"/>
    </location>
</feature>
<dbReference type="GO" id="GO:1902236">
    <property type="term" value="P:negative regulation of endoplasmic reticulum stress-induced intrinsic apoptotic signaling pathway"/>
    <property type="evidence" value="ECO:0007669"/>
    <property type="project" value="TreeGrafter"/>
</dbReference>
<keyword evidence="3 7" id="KW-1133">Transmembrane helix</keyword>
<feature type="region of interest" description="Disordered" evidence="6">
    <location>
        <begin position="282"/>
        <end position="312"/>
    </location>
</feature>
<dbReference type="Gene3D" id="3.10.20.90">
    <property type="entry name" value="Phosphatidylinositol 3-kinase Catalytic Subunit, Chain A, domain 1"/>
    <property type="match status" value="1"/>
</dbReference>
<organism evidence="9 10">
    <name type="scientific">Dissostichus eleginoides</name>
    <name type="common">Patagonian toothfish</name>
    <name type="synonym">Dissostichus amissus</name>
    <dbReference type="NCBI Taxonomy" id="100907"/>
    <lineage>
        <taxon>Eukaryota</taxon>
        <taxon>Metazoa</taxon>
        <taxon>Chordata</taxon>
        <taxon>Craniata</taxon>
        <taxon>Vertebrata</taxon>
        <taxon>Euteleostomi</taxon>
        <taxon>Actinopterygii</taxon>
        <taxon>Neopterygii</taxon>
        <taxon>Teleostei</taxon>
        <taxon>Neoteleostei</taxon>
        <taxon>Acanthomorphata</taxon>
        <taxon>Eupercaria</taxon>
        <taxon>Perciformes</taxon>
        <taxon>Notothenioidei</taxon>
        <taxon>Nototheniidae</taxon>
        <taxon>Dissostichus</taxon>
    </lineage>
</organism>
<dbReference type="GO" id="GO:0006511">
    <property type="term" value="P:ubiquitin-dependent protein catabolic process"/>
    <property type="evidence" value="ECO:0007669"/>
    <property type="project" value="TreeGrafter"/>
</dbReference>
<gene>
    <name evidence="9" type="ORF">KUDE01_004367</name>
</gene>
<accession>A0AAD9FGY0</accession>
<evidence type="ECO:0000256" key="1">
    <source>
        <dbReference type="ARBA" id="ARBA00004370"/>
    </source>
</evidence>
<dbReference type="GO" id="GO:1904292">
    <property type="term" value="P:regulation of ERAD pathway"/>
    <property type="evidence" value="ECO:0007669"/>
    <property type="project" value="TreeGrafter"/>
</dbReference>
<evidence type="ECO:0000313" key="9">
    <source>
        <dbReference type="EMBL" id="KAK1901399.1"/>
    </source>
</evidence>
<dbReference type="PROSITE" id="PS50053">
    <property type="entry name" value="UBIQUITIN_2"/>
    <property type="match status" value="1"/>
</dbReference>
<dbReference type="GO" id="GO:0044325">
    <property type="term" value="F:transmembrane transporter binding"/>
    <property type="evidence" value="ECO:0007669"/>
    <property type="project" value="TreeGrafter"/>
</dbReference>
<evidence type="ECO:0000256" key="5">
    <source>
        <dbReference type="ARBA" id="ARBA00023230"/>
    </source>
</evidence>